<dbReference type="SMART" id="SM00954">
    <property type="entry name" value="RelA_SpoT"/>
    <property type="match status" value="1"/>
</dbReference>
<dbReference type="InterPro" id="IPR007685">
    <property type="entry name" value="RelA_SpoT"/>
</dbReference>
<dbReference type="PANTHER" id="PTHR41773:SF1">
    <property type="entry name" value="RELA_SPOT DOMAIN-CONTAINING PROTEIN"/>
    <property type="match status" value="1"/>
</dbReference>
<sequence>MNSDIDKAVDAYVVKQFEYEQFLAGVLVFFQKHPNLNTNQSPIIHSIKSRLKDPTHLKDKLLRKQEKGRIITEENIFNEITDFIGVRVLHLYQDQFPAIHNAIMEKIDSGDWIFVEQPKAYTWDPETVKFYEELNLETELRDTYYTSIHYLVKPNNKNAICCEIQVRTLFEEIWGEIDHTINYPHPTESIACKEQLRVLSKLVSTGTRLADSIFRSHKEHLTR</sequence>
<evidence type="ECO:0000313" key="3">
    <source>
        <dbReference type="Proteomes" id="UP000501780"/>
    </source>
</evidence>
<name>A0A6H0KVC2_9BACE</name>
<gene>
    <name evidence="2" type="ORF">BacF7301_24570</name>
</gene>
<evidence type="ECO:0000259" key="1">
    <source>
        <dbReference type="SMART" id="SM00954"/>
    </source>
</evidence>
<dbReference type="RefSeq" id="WP_167966828.1">
    <property type="nucleotide sequence ID" value="NZ_CP050831.1"/>
</dbReference>
<dbReference type="Gene3D" id="3.30.460.10">
    <property type="entry name" value="Beta Polymerase, domain 2"/>
    <property type="match status" value="1"/>
</dbReference>
<evidence type="ECO:0000313" key="2">
    <source>
        <dbReference type="EMBL" id="QIU97129.1"/>
    </source>
</evidence>
<dbReference type="InterPro" id="IPR043519">
    <property type="entry name" value="NT_sf"/>
</dbReference>
<reference evidence="2 3" key="1">
    <citation type="submission" date="2020-03" db="EMBL/GenBank/DDBJ databases">
        <title>Genomic analysis of Bacteroides faecium CBA7301.</title>
        <authorList>
            <person name="Kim J."/>
            <person name="Roh S.W."/>
        </authorList>
    </citation>
    <scope>NUCLEOTIDE SEQUENCE [LARGE SCALE GENOMIC DNA]</scope>
    <source>
        <strain evidence="2 3">CBA7301</strain>
    </source>
</reference>
<keyword evidence="3" id="KW-1185">Reference proteome</keyword>
<feature type="domain" description="RelA/SpoT" evidence="1">
    <location>
        <begin position="49"/>
        <end position="189"/>
    </location>
</feature>
<dbReference type="KEGG" id="bfc:BacF7301_24570"/>
<dbReference type="EMBL" id="CP050831">
    <property type="protein sequence ID" value="QIU97129.1"/>
    <property type="molecule type" value="Genomic_DNA"/>
</dbReference>
<organism evidence="2 3">
    <name type="scientific">Bacteroides faecium</name>
    <dbReference type="NCBI Taxonomy" id="2715212"/>
    <lineage>
        <taxon>Bacteria</taxon>
        <taxon>Pseudomonadati</taxon>
        <taxon>Bacteroidota</taxon>
        <taxon>Bacteroidia</taxon>
        <taxon>Bacteroidales</taxon>
        <taxon>Bacteroidaceae</taxon>
        <taxon>Bacteroides</taxon>
    </lineage>
</organism>
<dbReference type="CDD" id="cd05399">
    <property type="entry name" value="NT_Rel-Spo_like"/>
    <property type="match status" value="1"/>
</dbReference>
<dbReference type="GO" id="GO:0015969">
    <property type="term" value="P:guanosine tetraphosphate metabolic process"/>
    <property type="evidence" value="ECO:0007669"/>
    <property type="project" value="InterPro"/>
</dbReference>
<dbReference type="SUPFAM" id="SSF81301">
    <property type="entry name" value="Nucleotidyltransferase"/>
    <property type="match status" value="1"/>
</dbReference>
<dbReference type="Proteomes" id="UP000501780">
    <property type="component" value="Chromosome"/>
</dbReference>
<proteinExistence type="predicted"/>
<dbReference type="PANTHER" id="PTHR41773">
    <property type="entry name" value="GTP PYROPHOSPHATASE-RELATED"/>
    <property type="match status" value="1"/>
</dbReference>
<dbReference type="Pfam" id="PF04607">
    <property type="entry name" value="RelA_SpoT"/>
    <property type="match status" value="1"/>
</dbReference>
<dbReference type="AlphaFoldDB" id="A0A6H0KVC2"/>
<accession>A0A6H0KVC2</accession>
<protein>
    <submittedName>
        <fullName evidence="2">RelA/SpoT domain-containing protein</fullName>
    </submittedName>
</protein>